<sequence>MNKVNFIKRAMLAVTRRKGKSLIMLVIFATIANLVIAGFAIQNATDYASELARQKLGGKLTLRFDNQKVMETARSEGMKMGMGRFQTEPIPEDMAQPLIQHENIIGYNYIVNTMGMAEGFEPVVTVEEEDSEESTSGNTDQGLRGVSQGFIMPDVTIVGTAVSDLLDEFNSEAATLLEGRHIDFNDSEGKVAIIEKNLAAENDLKIGDTISIGAMEADEAIDLQIVGIYESNEEVATGGMGMRQMTFTEPYNRIYVDYPTAMALKFESSTADTQVTGIDSAVFFVDDPKNIDQVKTDAEGMAIDWDKYILDANDQAYQQMMGPIENVSSFSITVVYIIAVAGAVILALLLTLSIKERMYETGVLLSMGEGKLKVLGQYVAEVLIIAVIAFSVSIFSGSVIAQDIGDSLLEREIQVVQEQGLDGGQIGGNSRIGGGQYGRLLQQRYQLGNQGDIEPINSFDIDVTLTEIMKMSLVGLLVIIFGTILPAVTVMRYNPKTILTKAT</sequence>
<feature type="domain" description="MacB-like periplasmic core" evidence="8">
    <location>
        <begin position="120"/>
        <end position="298"/>
    </location>
</feature>
<evidence type="ECO:0000256" key="6">
    <source>
        <dbReference type="SAM" id="Phobius"/>
    </source>
</evidence>
<dbReference type="PANTHER" id="PTHR30572:SF9">
    <property type="entry name" value="ABC TRANSPORTER PERMEASE PROTEIN"/>
    <property type="match status" value="1"/>
</dbReference>
<dbReference type="Pfam" id="PF12704">
    <property type="entry name" value="MacB_PCD"/>
    <property type="match status" value="1"/>
</dbReference>
<organism evidence="9 10">
    <name type="scientific">Alkaliphilus hydrothermalis</name>
    <dbReference type="NCBI Taxonomy" id="1482730"/>
    <lineage>
        <taxon>Bacteria</taxon>
        <taxon>Bacillati</taxon>
        <taxon>Bacillota</taxon>
        <taxon>Clostridia</taxon>
        <taxon>Peptostreptococcales</taxon>
        <taxon>Natronincolaceae</taxon>
        <taxon>Alkaliphilus</taxon>
    </lineage>
</organism>
<comment type="caution">
    <text evidence="9">The sequence shown here is derived from an EMBL/GenBank/DDBJ whole genome shotgun (WGS) entry which is preliminary data.</text>
</comment>
<keyword evidence="10" id="KW-1185">Reference proteome</keyword>
<protein>
    <submittedName>
        <fullName evidence="9">ABC transport system permease protein</fullName>
    </submittedName>
</protein>
<evidence type="ECO:0000313" key="10">
    <source>
        <dbReference type="Proteomes" id="UP001314796"/>
    </source>
</evidence>
<dbReference type="Pfam" id="PF02687">
    <property type="entry name" value="FtsX"/>
    <property type="match status" value="1"/>
</dbReference>
<comment type="subcellular location">
    <subcellularLocation>
        <location evidence="1">Cell membrane</location>
        <topology evidence="1">Multi-pass membrane protein</topology>
    </subcellularLocation>
</comment>
<evidence type="ECO:0000256" key="5">
    <source>
        <dbReference type="ARBA" id="ARBA00023136"/>
    </source>
</evidence>
<evidence type="ECO:0000256" key="3">
    <source>
        <dbReference type="ARBA" id="ARBA00022692"/>
    </source>
</evidence>
<reference evidence="9 10" key="1">
    <citation type="submission" date="2021-01" db="EMBL/GenBank/DDBJ databases">
        <title>Genomic Encyclopedia of Type Strains, Phase IV (KMG-IV): sequencing the most valuable type-strain genomes for metagenomic binning, comparative biology and taxonomic classification.</title>
        <authorList>
            <person name="Goeker M."/>
        </authorList>
    </citation>
    <scope>NUCLEOTIDE SEQUENCE [LARGE SCALE GENOMIC DNA]</scope>
    <source>
        <strain evidence="9 10">DSM 25890</strain>
    </source>
</reference>
<feature type="domain" description="ABC3 transporter permease C-terminal" evidence="7">
    <location>
        <begin position="333"/>
        <end position="404"/>
    </location>
</feature>
<evidence type="ECO:0000259" key="8">
    <source>
        <dbReference type="Pfam" id="PF12704"/>
    </source>
</evidence>
<evidence type="ECO:0000256" key="4">
    <source>
        <dbReference type="ARBA" id="ARBA00022989"/>
    </source>
</evidence>
<feature type="transmembrane region" description="Helical" evidence="6">
    <location>
        <begin position="375"/>
        <end position="401"/>
    </location>
</feature>
<dbReference type="InterPro" id="IPR003838">
    <property type="entry name" value="ABC3_permease_C"/>
</dbReference>
<dbReference type="InterPro" id="IPR050250">
    <property type="entry name" value="Macrolide_Exporter_MacB"/>
</dbReference>
<evidence type="ECO:0000256" key="2">
    <source>
        <dbReference type="ARBA" id="ARBA00022475"/>
    </source>
</evidence>
<feature type="transmembrane region" description="Helical" evidence="6">
    <location>
        <begin position="468"/>
        <end position="491"/>
    </location>
</feature>
<feature type="transmembrane region" description="Helical" evidence="6">
    <location>
        <begin position="21"/>
        <end position="41"/>
    </location>
</feature>
<keyword evidence="3 6" id="KW-0812">Transmembrane</keyword>
<dbReference type="PANTHER" id="PTHR30572">
    <property type="entry name" value="MEMBRANE COMPONENT OF TRANSPORTER-RELATED"/>
    <property type="match status" value="1"/>
</dbReference>
<evidence type="ECO:0000256" key="1">
    <source>
        <dbReference type="ARBA" id="ARBA00004651"/>
    </source>
</evidence>
<dbReference type="InterPro" id="IPR025857">
    <property type="entry name" value="MacB_PCD"/>
</dbReference>
<keyword evidence="2" id="KW-1003">Cell membrane</keyword>
<dbReference type="Proteomes" id="UP001314796">
    <property type="component" value="Unassembled WGS sequence"/>
</dbReference>
<keyword evidence="5 6" id="KW-0472">Membrane</keyword>
<dbReference type="EMBL" id="JAFBEE010000014">
    <property type="protein sequence ID" value="MBM7615531.1"/>
    <property type="molecule type" value="Genomic_DNA"/>
</dbReference>
<feature type="transmembrane region" description="Helical" evidence="6">
    <location>
        <begin position="330"/>
        <end position="354"/>
    </location>
</feature>
<proteinExistence type="predicted"/>
<evidence type="ECO:0000259" key="7">
    <source>
        <dbReference type="Pfam" id="PF02687"/>
    </source>
</evidence>
<name>A0ABS2NRS2_9FIRM</name>
<accession>A0ABS2NRS2</accession>
<keyword evidence="4 6" id="KW-1133">Transmembrane helix</keyword>
<gene>
    <name evidence="9" type="ORF">JOC73_002101</name>
</gene>
<evidence type="ECO:0000313" key="9">
    <source>
        <dbReference type="EMBL" id="MBM7615531.1"/>
    </source>
</evidence>